<dbReference type="InterPro" id="IPR008875">
    <property type="entry name" value="TraX"/>
</dbReference>
<dbReference type="RefSeq" id="WP_114620604.1">
    <property type="nucleotide sequence ID" value="NZ_PPTP01000004.1"/>
</dbReference>
<dbReference type="AlphaFoldDB" id="A0A369LBX2"/>
<feature type="transmembrane region" description="Helical" evidence="1">
    <location>
        <begin position="224"/>
        <end position="244"/>
    </location>
</feature>
<feature type="transmembrane region" description="Helical" evidence="1">
    <location>
        <begin position="193"/>
        <end position="212"/>
    </location>
</feature>
<evidence type="ECO:0000256" key="1">
    <source>
        <dbReference type="SAM" id="Phobius"/>
    </source>
</evidence>
<sequence>MIQQAGTSAAAKPRPQRGFTAFPLKVLAIAGMTCNHACYIYWDYLPPGILCALFALGGLTFPIMAFLLVEGYRHTSSVRRYGRRLLTFALVAQVPYGLFLAHEMNVLFTLFVCLCLLYAYDHMRRRGLFWLTFALVTALTAFCDWGILAPCMVLTLHVVKDHRQRVAYSALLPIATGGLPALMQLMELPTLQNLAFALYPLAGCSATIPLLWAYNGGRGRSMKWFFYAYYPAHIAVLGLAKGLLLGDWNIAVTG</sequence>
<proteinExistence type="predicted"/>
<dbReference type="Proteomes" id="UP000253792">
    <property type="component" value="Unassembled WGS sequence"/>
</dbReference>
<keyword evidence="1" id="KW-0472">Membrane</keyword>
<feature type="transmembrane region" description="Helical" evidence="1">
    <location>
        <begin position="127"/>
        <end position="147"/>
    </location>
</feature>
<dbReference type="Pfam" id="PF05857">
    <property type="entry name" value="TraX"/>
    <property type="match status" value="1"/>
</dbReference>
<feature type="transmembrane region" description="Helical" evidence="1">
    <location>
        <begin position="21"/>
        <end position="42"/>
    </location>
</feature>
<dbReference type="STRING" id="1034345.GCA_000236865_00626"/>
<reference evidence="2 3" key="1">
    <citation type="journal article" date="2018" name="Elife">
        <title>Discovery and characterization of a prevalent human gut bacterial enzyme sufficient for the inactivation of a family of plant toxins.</title>
        <authorList>
            <person name="Koppel N."/>
            <person name="Bisanz J.E."/>
            <person name="Pandelia M.E."/>
            <person name="Turnbaugh P.J."/>
            <person name="Balskus E.P."/>
        </authorList>
    </citation>
    <scope>NUCLEOTIDE SEQUENCE [LARGE SCALE GENOMIC DNA]</scope>
    <source>
        <strain evidence="3">anaerobia AP69FAA</strain>
    </source>
</reference>
<gene>
    <name evidence="2" type="ORF">C1880_05385</name>
</gene>
<evidence type="ECO:0000313" key="3">
    <source>
        <dbReference type="Proteomes" id="UP000253792"/>
    </source>
</evidence>
<keyword evidence="1" id="KW-1133">Transmembrane helix</keyword>
<accession>A0A369LBX2</accession>
<keyword evidence="3" id="KW-1185">Reference proteome</keyword>
<feature type="transmembrane region" description="Helical" evidence="1">
    <location>
        <begin position="48"/>
        <end position="69"/>
    </location>
</feature>
<comment type="caution">
    <text evidence="2">The sequence shown here is derived from an EMBL/GenBank/DDBJ whole genome shotgun (WGS) entry which is preliminary data.</text>
</comment>
<keyword evidence="1" id="KW-0812">Transmembrane</keyword>
<name>A0A369LBX2_9ACTN</name>
<dbReference type="EMBL" id="PPTP01000004">
    <property type="protein sequence ID" value="RDB55655.1"/>
    <property type="molecule type" value="Genomic_DNA"/>
</dbReference>
<dbReference type="OrthoDB" id="81897at2"/>
<protein>
    <submittedName>
        <fullName evidence="2">Conjugal transfer protein TraX</fullName>
    </submittedName>
</protein>
<feature type="transmembrane region" description="Helical" evidence="1">
    <location>
        <begin position="104"/>
        <end position="120"/>
    </location>
</feature>
<organism evidence="2 3">
    <name type="scientific">Senegalimassilia anaerobia</name>
    <dbReference type="NCBI Taxonomy" id="1473216"/>
    <lineage>
        <taxon>Bacteria</taxon>
        <taxon>Bacillati</taxon>
        <taxon>Actinomycetota</taxon>
        <taxon>Coriobacteriia</taxon>
        <taxon>Coriobacteriales</taxon>
        <taxon>Coriobacteriaceae</taxon>
        <taxon>Senegalimassilia</taxon>
    </lineage>
</organism>
<evidence type="ECO:0000313" key="2">
    <source>
        <dbReference type="EMBL" id="RDB55655.1"/>
    </source>
</evidence>